<dbReference type="PANTHER" id="PTHR30469">
    <property type="entry name" value="MULTIDRUG RESISTANCE PROTEIN MDTA"/>
    <property type="match status" value="1"/>
</dbReference>
<evidence type="ECO:0000256" key="1">
    <source>
        <dbReference type="ARBA" id="ARBA00009477"/>
    </source>
</evidence>
<dbReference type="InterPro" id="IPR006143">
    <property type="entry name" value="RND_pump_MFP"/>
</dbReference>
<evidence type="ECO:0000259" key="3">
    <source>
        <dbReference type="Pfam" id="PF25954"/>
    </source>
</evidence>
<feature type="domain" description="YknX-like C-terminal permuted SH3-like" evidence="5">
    <location>
        <begin position="295"/>
        <end position="360"/>
    </location>
</feature>
<dbReference type="Pfam" id="PF25954">
    <property type="entry name" value="Beta-barrel_RND_2"/>
    <property type="match status" value="1"/>
</dbReference>
<dbReference type="Proteomes" id="UP000199662">
    <property type="component" value="Unassembled WGS sequence"/>
</dbReference>
<keyword evidence="2" id="KW-0175">Coiled coil</keyword>
<evidence type="ECO:0000313" key="7">
    <source>
        <dbReference type="Proteomes" id="UP000199662"/>
    </source>
</evidence>
<accession>A0A1H6UVQ2</accession>
<dbReference type="NCBIfam" id="TIGR01730">
    <property type="entry name" value="RND_mfp"/>
    <property type="match status" value="1"/>
</dbReference>
<protein>
    <submittedName>
        <fullName evidence="6">RND family efflux transporter, MFP subunit</fullName>
    </submittedName>
</protein>
<feature type="domain" description="CusB-like beta-barrel" evidence="3">
    <location>
        <begin position="213"/>
        <end position="288"/>
    </location>
</feature>
<reference evidence="6 7" key="1">
    <citation type="submission" date="2016-10" db="EMBL/GenBank/DDBJ databases">
        <authorList>
            <person name="de Groot N.N."/>
        </authorList>
    </citation>
    <scope>NUCLEOTIDE SEQUENCE [LARGE SCALE GENOMIC DNA]</scope>
    <source>
        <strain evidence="6 7">DSM 2179</strain>
    </source>
</reference>
<keyword evidence="7" id="KW-1185">Reference proteome</keyword>
<sequence>MIKKKPRVRTLMLILMLILFIGTVVWRVYSAQQQAELDIQPLAVTMAAVSWTQKPNTLNLTGTVEGITSAIISSRFAGKIEEIRVEDGQAVSTGTELLRLDTVELANAERIAQNNIRQAQANLNTAQTDYQRYYNLYAQQAVTKQQLESAQAKMITSQVEVDNAYANLNNAQKQIDDGSLRSPVNGVIANKTVTVGQVVSPGTALMTVEQIDQVYVVVNIEQKDIVTAKLGTAVTVKVDAYPEESFAGIIAVINPVAGSESRMFRVKIKVDNAGQLLKSGMFAQAALISGQTKSVLAVPRAAMMTQKGLHYVYVAENGQAKKTLVEIGDLIGDLLEIKAGIEEGRAVVIDNLDKIKDGDALVGEGGDSR</sequence>
<evidence type="ECO:0000256" key="2">
    <source>
        <dbReference type="SAM" id="Coils"/>
    </source>
</evidence>
<dbReference type="InterPro" id="IPR058792">
    <property type="entry name" value="Beta-barrel_RND_2"/>
</dbReference>
<dbReference type="InterPro" id="IPR058637">
    <property type="entry name" value="YknX-like_C"/>
</dbReference>
<proteinExistence type="inferred from homology"/>
<dbReference type="AlphaFoldDB" id="A0A1H6UVQ2"/>
<dbReference type="EMBL" id="FNZK01000002">
    <property type="protein sequence ID" value="SEI96348.1"/>
    <property type="molecule type" value="Genomic_DNA"/>
</dbReference>
<feature type="domain" description="CzcB-like barrel-sandwich hybrid" evidence="4">
    <location>
        <begin position="70"/>
        <end position="208"/>
    </location>
</feature>
<gene>
    <name evidence="6" type="ORF">SAMN05660742_10293</name>
</gene>
<dbReference type="Pfam" id="PF25989">
    <property type="entry name" value="YknX_C"/>
    <property type="match status" value="1"/>
</dbReference>
<dbReference type="FunFam" id="2.40.30.170:FF:000010">
    <property type="entry name" value="Efflux RND transporter periplasmic adaptor subunit"/>
    <property type="match status" value="1"/>
</dbReference>
<dbReference type="SUPFAM" id="SSF111369">
    <property type="entry name" value="HlyD-like secretion proteins"/>
    <property type="match status" value="1"/>
</dbReference>
<name>A0A1H6UVQ2_9FIRM</name>
<evidence type="ECO:0000259" key="5">
    <source>
        <dbReference type="Pfam" id="PF25989"/>
    </source>
</evidence>
<dbReference type="Gene3D" id="2.40.50.100">
    <property type="match status" value="1"/>
</dbReference>
<comment type="similarity">
    <text evidence="1">Belongs to the membrane fusion protein (MFP) (TC 8.A.1) family.</text>
</comment>
<dbReference type="RefSeq" id="WP_091828855.1">
    <property type="nucleotide sequence ID" value="NZ_FNZK01000002.1"/>
</dbReference>
<evidence type="ECO:0000313" key="6">
    <source>
        <dbReference type="EMBL" id="SEI96348.1"/>
    </source>
</evidence>
<dbReference type="GO" id="GO:1990281">
    <property type="term" value="C:efflux pump complex"/>
    <property type="evidence" value="ECO:0007669"/>
    <property type="project" value="TreeGrafter"/>
</dbReference>
<feature type="coiled-coil region" evidence="2">
    <location>
        <begin position="109"/>
        <end position="136"/>
    </location>
</feature>
<dbReference type="Gene3D" id="1.10.287.470">
    <property type="entry name" value="Helix hairpin bin"/>
    <property type="match status" value="1"/>
</dbReference>
<evidence type="ECO:0000259" key="4">
    <source>
        <dbReference type="Pfam" id="PF25973"/>
    </source>
</evidence>
<dbReference type="GO" id="GO:0015562">
    <property type="term" value="F:efflux transmembrane transporter activity"/>
    <property type="evidence" value="ECO:0007669"/>
    <property type="project" value="TreeGrafter"/>
</dbReference>
<dbReference type="InterPro" id="IPR058647">
    <property type="entry name" value="BSH_CzcB-like"/>
</dbReference>
<dbReference type="Pfam" id="PF25973">
    <property type="entry name" value="BSH_CzcB"/>
    <property type="match status" value="1"/>
</dbReference>
<organism evidence="6 7">
    <name type="scientific">Propionispira arboris</name>
    <dbReference type="NCBI Taxonomy" id="84035"/>
    <lineage>
        <taxon>Bacteria</taxon>
        <taxon>Bacillati</taxon>
        <taxon>Bacillota</taxon>
        <taxon>Negativicutes</taxon>
        <taxon>Selenomonadales</taxon>
        <taxon>Selenomonadaceae</taxon>
        <taxon>Propionispira</taxon>
    </lineage>
</organism>
<dbReference type="Gene3D" id="2.40.30.170">
    <property type="match status" value="1"/>
</dbReference>
<dbReference type="STRING" id="84035.SAMN05660742_10293"/>
<dbReference type="Gene3D" id="2.40.420.20">
    <property type="match status" value="1"/>
</dbReference>